<protein>
    <submittedName>
        <fullName evidence="1">Uncharacterized protein</fullName>
    </submittedName>
</protein>
<reference evidence="1" key="2">
    <citation type="journal article" date="2015" name="Data Brief">
        <title>Shoot transcriptome of the giant reed, Arundo donax.</title>
        <authorList>
            <person name="Barrero R.A."/>
            <person name="Guerrero F.D."/>
            <person name="Moolhuijzen P."/>
            <person name="Goolsby J.A."/>
            <person name="Tidwell J."/>
            <person name="Bellgard S.E."/>
            <person name="Bellgard M.I."/>
        </authorList>
    </citation>
    <scope>NUCLEOTIDE SEQUENCE</scope>
    <source>
        <tissue evidence="1">Shoot tissue taken approximately 20 cm above the soil surface</tissue>
    </source>
</reference>
<evidence type="ECO:0000313" key="1">
    <source>
        <dbReference type="EMBL" id="JAE09043.1"/>
    </source>
</evidence>
<name>A0A0A9FL88_ARUDO</name>
<dbReference type="AlphaFoldDB" id="A0A0A9FL88"/>
<dbReference type="EMBL" id="GBRH01188853">
    <property type="protein sequence ID" value="JAE09043.1"/>
    <property type="molecule type" value="Transcribed_RNA"/>
</dbReference>
<accession>A0A0A9FL88</accession>
<organism evidence="1">
    <name type="scientific">Arundo donax</name>
    <name type="common">Giant reed</name>
    <name type="synonym">Donax arundinaceus</name>
    <dbReference type="NCBI Taxonomy" id="35708"/>
    <lineage>
        <taxon>Eukaryota</taxon>
        <taxon>Viridiplantae</taxon>
        <taxon>Streptophyta</taxon>
        <taxon>Embryophyta</taxon>
        <taxon>Tracheophyta</taxon>
        <taxon>Spermatophyta</taxon>
        <taxon>Magnoliopsida</taxon>
        <taxon>Liliopsida</taxon>
        <taxon>Poales</taxon>
        <taxon>Poaceae</taxon>
        <taxon>PACMAD clade</taxon>
        <taxon>Arundinoideae</taxon>
        <taxon>Arundineae</taxon>
        <taxon>Arundo</taxon>
    </lineage>
</organism>
<proteinExistence type="predicted"/>
<sequence length="103" mass="12366">MQNHSHCWNFQLSVFPIRCCNIQNWKSHLQQAYSMLYVVVQLCMTKIEKLRVVSWLKIALLLLFSVVRDSCIWRKKRRCVCITPIDQIILACWDLKSRLRSRI</sequence>
<reference evidence="1" key="1">
    <citation type="submission" date="2014-09" db="EMBL/GenBank/DDBJ databases">
        <authorList>
            <person name="Magalhaes I.L.F."/>
            <person name="Oliveira U."/>
            <person name="Santos F.R."/>
            <person name="Vidigal T.H.D.A."/>
            <person name="Brescovit A.D."/>
            <person name="Santos A.J."/>
        </authorList>
    </citation>
    <scope>NUCLEOTIDE SEQUENCE</scope>
    <source>
        <tissue evidence="1">Shoot tissue taken approximately 20 cm above the soil surface</tissue>
    </source>
</reference>